<protein>
    <submittedName>
        <fullName evidence="9">E3 ubiquitin/ISG15 ligase TRIM25-like</fullName>
    </submittedName>
</protein>
<dbReference type="SMART" id="SM00449">
    <property type="entry name" value="SPRY"/>
    <property type="match status" value="1"/>
</dbReference>
<dbReference type="CTD" id="84282"/>
<dbReference type="KEGG" id="pki:111833492"/>
<dbReference type="PRINTS" id="PR01407">
    <property type="entry name" value="BUTYPHLNCDUF"/>
</dbReference>
<feature type="domain" description="B30.2/SPRY" evidence="8">
    <location>
        <begin position="162"/>
        <end position="351"/>
    </location>
</feature>
<reference evidence="9" key="2">
    <citation type="submission" date="2025-09" db="UniProtKB">
        <authorList>
            <consortium name="Ensembl"/>
        </authorList>
    </citation>
    <scope>IDENTIFICATION</scope>
</reference>
<dbReference type="PANTHER" id="PTHR25465">
    <property type="entry name" value="B-BOX DOMAIN CONTAINING"/>
    <property type="match status" value="1"/>
</dbReference>
<evidence type="ECO:0000313" key="9">
    <source>
        <dbReference type="Ensembl" id="ENSPKIP00000020405.1"/>
    </source>
</evidence>
<evidence type="ECO:0000256" key="4">
    <source>
        <dbReference type="ARBA" id="ARBA00022833"/>
    </source>
</evidence>
<dbReference type="InterPro" id="IPR001870">
    <property type="entry name" value="B30.2/SPRY"/>
</dbReference>
<dbReference type="InterPro" id="IPR003879">
    <property type="entry name" value="Butyrophylin_SPRY"/>
</dbReference>
<dbReference type="InterPro" id="IPR001841">
    <property type="entry name" value="Znf_RING"/>
</dbReference>
<dbReference type="OrthoDB" id="6270329at2759"/>
<keyword evidence="3 6" id="KW-0863">Zinc-finger</keyword>
<organism evidence="9 10">
    <name type="scientific">Paramormyrops kingsleyae</name>
    <dbReference type="NCBI Taxonomy" id="1676925"/>
    <lineage>
        <taxon>Eukaryota</taxon>
        <taxon>Metazoa</taxon>
        <taxon>Chordata</taxon>
        <taxon>Craniata</taxon>
        <taxon>Vertebrata</taxon>
        <taxon>Euteleostomi</taxon>
        <taxon>Actinopterygii</taxon>
        <taxon>Neopterygii</taxon>
        <taxon>Teleostei</taxon>
        <taxon>Osteoglossocephala</taxon>
        <taxon>Osteoglossomorpha</taxon>
        <taxon>Osteoglossiformes</taxon>
        <taxon>Mormyridae</taxon>
        <taxon>Paramormyrops</taxon>
    </lineage>
</organism>
<keyword evidence="2" id="KW-0479">Metal-binding</keyword>
<sequence length="351" mass="39780">MAFEECEMLKVLAKHLECCICLKIFLDPVTSFCGRHNYCEKCLTTHLGRNAEKKCPECRESFRSDYKPQRNITLCKIVDVLGRQNWQDILSKNEHSVPQISCDGQETKLDVPVESVPSTSLVQDIKSTLDPTGSTLPVYREQPEENSAAVTFSEEQNVSEMPEAAVGEADPVYMLAGCYERLTFSPLLGHGDLAFFEGNRKAEVRGPKRLAQSQQHRFSICQVMAEQEFTGGTHYWHVDSTNSVGWAIGVAYSSLGRDDRLGRTAASWCLEWTSRRLSYWHNNTKQHLDHARPSRITVLLDRDNGQLSFYSTHDNDIMLLHSVSVHFQEPVRPAFWLYGLQRGNCLAFTGP</sequence>
<keyword evidence="10" id="KW-1185">Reference proteome</keyword>
<evidence type="ECO:0000313" key="10">
    <source>
        <dbReference type="Proteomes" id="UP000261540"/>
    </source>
</evidence>
<dbReference type="GO" id="GO:0045087">
    <property type="term" value="P:innate immune response"/>
    <property type="evidence" value="ECO:0007669"/>
    <property type="project" value="UniProtKB-KW"/>
</dbReference>
<keyword evidence="4" id="KW-0862">Zinc</keyword>
<dbReference type="GeneTree" id="ENSGT00940000162951"/>
<evidence type="ECO:0000256" key="6">
    <source>
        <dbReference type="PROSITE-ProRule" id="PRU00175"/>
    </source>
</evidence>
<name>A0A3B3RRF5_9TELE</name>
<dbReference type="InterPro" id="IPR043136">
    <property type="entry name" value="B30.2/SPRY_sf"/>
</dbReference>
<dbReference type="PROSITE" id="PS50089">
    <property type="entry name" value="ZF_RING_2"/>
    <property type="match status" value="1"/>
</dbReference>
<dbReference type="GO" id="GO:0008270">
    <property type="term" value="F:zinc ion binding"/>
    <property type="evidence" value="ECO:0007669"/>
    <property type="project" value="UniProtKB-KW"/>
</dbReference>
<dbReference type="InterPro" id="IPR013320">
    <property type="entry name" value="ConA-like_dom_sf"/>
</dbReference>
<accession>A0A3B3RRF5</accession>
<dbReference type="InterPro" id="IPR013083">
    <property type="entry name" value="Znf_RING/FYVE/PHD"/>
</dbReference>
<dbReference type="SUPFAM" id="SSF57850">
    <property type="entry name" value="RING/U-box"/>
    <property type="match status" value="1"/>
</dbReference>
<proteinExistence type="predicted"/>
<dbReference type="PROSITE" id="PS50188">
    <property type="entry name" value="B302_SPRY"/>
    <property type="match status" value="1"/>
</dbReference>
<dbReference type="STRING" id="1676925.ENSPKIP00000020405"/>
<evidence type="ECO:0000256" key="5">
    <source>
        <dbReference type="ARBA" id="ARBA00022859"/>
    </source>
</evidence>
<evidence type="ECO:0000256" key="2">
    <source>
        <dbReference type="ARBA" id="ARBA00022723"/>
    </source>
</evidence>
<evidence type="ECO:0000256" key="1">
    <source>
        <dbReference type="ARBA" id="ARBA00022588"/>
    </source>
</evidence>
<evidence type="ECO:0000259" key="7">
    <source>
        <dbReference type="PROSITE" id="PS50089"/>
    </source>
</evidence>
<evidence type="ECO:0000256" key="3">
    <source>
        <dbReference type="ARBA" id="ARBA00022771"/>
    </source>
</evidence>
<dbReference type="AlphaFoldDB" id="A0A3B3RRF5"/>
<reference evidence="9" key="1">
    <citation type="submission" date="2025-08" db="UniProtKB">
        <authorList>
            <consortium name="Ensembl"/>
        </authorList>
    </citation>
    <scope>IDENTIFICATION</scope>
</reference>
<feature type="domain" description="RING-type" evidence="7">
    <location>
        <begin position="18"/>
        <end position="59"/>
    </location>
</feature>
<dbReference type="InterPro" id="IPR003877">
    <property type="entry name" value="SPRY_dom"/>
</dbReference>
<keyword evidence="1" id="KW-0399">Innate immunity</keyword>
<dbReference type="Gene3D" id="3.30.40.10">
    <property type="entry name" value="Zinc/RING finger domain, C3HC4 (zinc finger)"/>
    <property type="match status" value="1"/>
</dbReference>
<evidence type="ECO:0000259" key="8">
    <source>
        <dbReference type="PROSITE" id="PS50188"/>
    </source>
</evidence>
<dbReference type="Gene3D" id="2.60.120.920">
    <property type="match status" value="1"/>
</dbReference>
<dbReference type="SUPFAM" id="SSF49899">
    <property type="entry name" value="Concanavalin A-like lectins/glucanases"/>
    <property type="match status" value="1"/>
</dbReference>
<dbReference type="Ensembl" id="ENSPKIT00000001022.1">
    <property type="protein sequence ID" value="ENSPKIP00000020405.1"/>
    <property type="gene ID" value="ENSPKIG00000005202.1"/>
</dbReference>
<dbReference type="InterPro" id="IPR051051">
    <property type="entry name" value="E3_ubiq-ligase_TRIM/RNF"/>
</dbReference>
<dbReference type="Pfam" id="PF00622">
    <property type="entry name" value="SPRY"/>
    <property type="match status" value="1"/>
</dbReference>
<dbReference type="PANTHER" id="PTHR25465:SF14">
    <property type="entry name" value="E3 UBIQUITIN-PROTEIN LIGASE TRIM65"/>
    <property type="match status" value="1"/>
</dbReference>
<dbReference type="Proteomes" id="UP000261540">
    <property type="component" value="Unplaced"/>
</dbReference>
<keyword evidence="5" id="KW-0391">Immunity</keyword>